<evidence type="ECO:0000256" key="12">
    <source>
        <dbReference type="ARBA" id="ARBA00023136"/>
    </source>
</evidence>
<dbReference type="InterPro" id="IPR005467">
    <property type="entry name" value="His_kinase_dom"/>
</dbReference>
<dbReference type="Pfam" id="PF02518">
    <property type="entry name" value="HATPase_c"/>
    <property type="match status" value="1"/>
</dbReference>
<evidence type="ECO:0000256" key="2">
    <source>
        <dbReference type="ARBA" id="ARBA00004370"/>
    </source>
</evidence>
<sequence length="441" mass="50713">MRLRTQLNLAFTTLLIVILTVTGFVTYSLIMDMLIEKEEVQLRQKGEILIDILNREYGSVQSANEFQDFLNSQDGELILYNSKENAVLYSTMPVEDTRQFYNQGYFNDYSNQLWEGTSQKYVTSRIVKTNQSGLELVLLTPIKDLQNVQGQFFNRLLVVFLIGGALAVFLSYLLTNRLVKPLTLLKQELKKVEKRRFDDLKRVQASGEIKEVEQSLFDMAQELKNYMQSQQAFFQNASHELKTPLMTIQGYAEGIKEGVFEGKERDQGLETMVVEINRLKKIINEMIWLAKLESEELPYEAEWVRSDELLKDVESRMIPLAEQEQVQFDVVERSHFEMRVDREKFLQAISNIVVNAIRHARSRVSVYVKGTEIVIEDDGNGIPEDLIPHIFNRFVKGKGGETGLGLAIARTIIEQSQGQIKVEQSSLGGARFVIEFPWKES</sequence>
<keyword evidence="8 15" id="KW-0418">Kinase</keyword>
<dbReference type="Gene3D" id="1.10.287.130">
    <property type="match status" value="1"/>
</dbReference>
<keyword evidence="11" id="KW-0902">Two-component regulatory system</keyword>
<dbReference type="Pfam" id="PF00512">
    <property type="entry name" value="HisKA"/>
    <property type="match status" value="1"/>
</dbReference>
<dbReference type="Gene3D" id="6.10.340.10">
    <property type="match status" value="1"/>
</dbReference>
<dbReference type="InterPro" id="IPR003661">
    <property type="entry name" value="HisK_dim/P_dom"/>
</dbReference>
<evidence type="ECO:0000256" key="6">
    <source>
        <dbReference type="ARBA" id="ARBA00022692"/>
    </source>
</evidence>
<comment type="catalytic activity">
    <reaction evidence="1">
        <text>ATP + protein L-histidine = ADP + protein N-phospho-L-histidine.</text>
        <dbReference type="EC" id="2.7.13.3"/>
    </reaction>
</comment>
<dbReference type="InterPro" id="IPR036890">
    <property type="entry name" value="HATPase_C_sf"/>
</dbReference>
<keyword evidence="7" id="KW-0547">Nucleotide-binding</keyword>
<feature type="domain" description="Histidine kinase" evidence="14">
    <location>
        <begin position="236"/>
        <end position="440"/>
    </location>
</feature>
<keyword evidence="5" id="KW-0808">Transferase</keyword>
<proteinExistence type="predicted"/>
<reference evidence="16" key="1">
    <citation type="journal article" date="2019" name="Int. J. Syst. Evol. Microbiol.">
        <title>The Global Catalogue of Microorganisms (GCM) 10K type strain sequencing project: providing services to taxonomists for standard genome sequencing and annotation.</title>
        <authorList>
            <consortium name="The Broad Institute Genomics Platform"/>
            <consortium name="The Broad Institute Genome Sequencing Center for Infectious Disease"/>
            <person name="Wu L."/>
            <person name="Ma J."/>
        </authorList>
    </citation>
    <scope>NUCLEOTIDE SEQUENCE [LARGE SCALE GENOMIC DNA]</scope>
    <source>
        <strain evidence="16">TISTR 1571</strain>
    </source>
</reference>
<accession>A0ABW5Q724</accession>
<dbReference type="CDD" id="cd00082">
    <property type="entry name" value="HisKA"/>
    <property type="match status" value="1"/>
</dbReference>
<protein>
    <recommendedName>
        <fullName evidence="3">histidine kinase</fullName>
        <ecNumber evidence="3">2.7.13.3</ecNumber>
    </recommendedName>
</protein>
<keyword evidence="4" id="KW-0597">Phosphoprotein</keyword>
<keyword evidence="16" id="KW-1185">Reference proteome</keyword>
<evidence type="ECO:0000313" key="16">
    <source>
        <dbReference type="Proteomes" id="UP001597452"/>
    </source>
</evidence>
<evidence type="ECO:0000256" key="1">
    <source>
        <dbReference type="ARBA" id="ARBA00000085"/>
    </source>
</evidence>
<feature type="transmembrane region" description="Helical" evidence="13">
    <location>
        <begin position="152"/>
        <end position="174"/>
    </location>
</feature>
<dbReference type="Proteomes" id="UP001597452">
    <property type="component" value="Unassembled WGS sequence"/>
</dbReference>
<dbReference type="SUPFAM" id="SSF55874">
    <property type="entry name" value="ATPase domain of HSP90 chaperone/DNA topoisomerase II/histidine kinase"/>
    <property type="match status" value="1"/>
</dbReference>
<evidence type="ECO:0000256" key="4">
    <source>
        <dbReference type="ARBA" id="ARBA00022553"/>
    </source>
</evidence>
<evidence type="ECO:0000256" key="5">
    <source>
        <dbReference type="ARBA" id="ARBA00022679"/>
    </source>
</evidence>
<dbReference type="CDD" id="cd00075">
    <property type="entry name" value="HATPase"/>
    <property type="match status" value="1"/>
</dbReference>
<dbReference type="PROSITE" id="PS50109">
    <property type="entry name" value="HIS_KIN"/>
    <property type="match status" value="1"/>
</dbReference>
<dbReference type="PANTHER" id="PTHR45436">
    <property type="entry name" value="SENSOR HISTIDINE KINASE YKOH"/>
    <property type="match status" value="1"/>
</dbReference>
<dbReference type="Gene3D" id="3.30.565.10">
    <property type="entry name" value="Histidine kinase-like ATPase, C-terminal domain"/>
    <property type="match status" value="1"/>
</dbReference>
<feature type="transmembrane region" description="Helical" evidence="13">
    <location>
        <begin position="12"/>
        <end position="35"/>
    </location>
</feature>
<dbReference type="SMART" id="SM00388">
    <property type="entry name" value="HisKA"/>
    <property type="match status" value="1"/>
</dbReference>
<comment type="subcellular location">
    <subcellularLocation>
        <location evidence="2">Membrane</location>
    </subcellularLocation>
</comment>
<organism evidence="15 16">
    <name type="scientific">Piscibacillus salipiscarius</name>
    <dbReference type="NCBI Taxonomy" id="299480"/>
    <lineage>
        <taxon>Bacteria</taxon>
        <taxon>Bacillati</taxon>
        <taxon>Bacillota</taxon>
        <taxon>Bacilli</taxon>
        <taxon>Bacillales</taxon>
        <taxon>Bacillaceae</taxon>
        <taxon>Piscibacillus</taxon>
    </lineage>
</organism>
<keyword evidence="9" id="KW-0067">ATP-binding</keyword>
<dbReference type="InterPro" id="IPR003594">
    <property type="entry name" value="HATPase_dom"/>
</dbReference>
<dbReference type="EMBL" id="JBHUMZ010000010">
    <property type="protein sequence ID" value="MFD2637763.1"/>
    <property type="molecule type" value="Genomic_DNA"/>
</dbReference>
<dbReference type="InterPro" id="IPR004358">
    <property type="entry name" value="Sig_transdc_His_kin-like_C"/>
</dbReference>
<dbReference type="SUPFAM" id="SSF47384">
    <property type="entry name" value="Homodimeric domain of signal transducing histidine kinase"/>
    <property type="match status" value="1"/>
</dbReference>
<evidence type="ECO:0000256" key="8">
    <source>
        <dbReference type="ARBA" id="ARBA00022777"/>
    </source>
</evidence>
<gene>
    <name evidence="15" type="ORF">ACFSW4_02600</name>
</gene>
<keyword evidence="10 13" id="KW-1133">Transmembrane helix</keyword>
<evidence type="ECO:0000256" key="9">
    <source>
        <dbReference type="ARBA" id="ARBA00022840"/>
    </source>
</evidence>
<evidence type="ECO:0000256" key="10">
    <source>
        <dbReference type="ARBA" id="ARBA00022989"/>
    </source>
</evidence>
<keyword evidence="12 13" id="KW-0472">Membrane</keyword>
<dbReference type="InterPro" id="IPR036097">
    <property type="entry name" value="HisK_dim/P_sf"/>
</dbReference>
<evidence type="ECO:0000313" key="15">
    <source>
        <dbReference type="EMBL" id="MFD2637763.1"/>
    </source>
</evidence>
<name>A0ABW5Q724_9BACI</name>
<evidence type="ECO:0000256" key="3">
    <source>
        <dbReference type="ARBA" id="ARBA00012438"/>
    </source>
</evidence>
<dbReference type="SMART" id="SM00387">
    <property type="entry name" value="HATPase_c"/>
    <property type="match status" value="1"/>
</dbReference>
<dbReference type="PRINTS" id="PR00344">
    <property type="entry name" value="BCTRLSENSOR"/>
</dbReference>
<comment type="caution">
    <text evidence="15">The sequence shown here is derived from an EMBL/GenBank/DDBJ whole genome shotgun (WGS) entry which is preliminary data.</text>
</comment>
<dbReference type="EC" id="2.7.13.3" evidence="3"/>
<dbReference type="PANTHER" id="PTHR45436:SF5">
    <property type="entry name" value="SENSOR HISTIDINE KINASE TRCS"/>
    <property type="match status" value="1"/>
</dbReference>
<evidence type="ECO:0000256" key="7">
    <source>
        <dbReference type="ARBA" id="ARBA00022741"/>
    </source>
</evidence>
<dbReference type="InterPro" id="IPR050428">
    <property type="entry name" value="TCS_sensor_his_kinase"/>
</dbReference>
<dbReference type="RefSeq" id="WP_377327267.1">
    <property type="nucleotide sequence ID" value="NZ_JBHUMZ010000010.1"/>
</dbReference>
<evidence type="ECO:0000259" key="14">
    <source>
        <dbReference type="PROSITE" id="PS50109"/>
    </source>
</evidence>
<dbReference type="GO" id="GO:0016301">
    <property type="term" value="F:kinase activity"/>
    <property type="evidence" value="ECO:0007669"/>
    <property type="project" value="UniProtKB-KW"/>
</dbReference>
<evidence type="ECO:0000256" key="13">
    <source>
        <dbReference type="SAM" id="Phobius"/>
    </source>
</evidence>
<evidence type="ECO:0000256" key="11">
    <source>
        <dbReference type="ARBA" id="ARBA00023012"/>
    </source>
</evidence>
<keyword evidence="6 13" id="KW-0812">Transmembrane</keyword>